<dbReference type="STRING" id="230819.A0A5C3KDC0"/>
<name>A0A5C3KDC0_COPMA</name>
<accession>A0A5C3KDC0</accession>
<organism evidence="4 5">
    <name type="scientific">Coprinopsis marcescibilis</name>
    <name type="common">Agaric fungus</name>
    <name type="synonym">Psathyrella marcescibilis</name>
    <dbReference type="NCBI Taxonomy" id="230819"/>
    <lineage>
        <taxon>Eukaryota</taxon>
        <taxon>Fungi</taxon>
        <taxon>Dikarya</taxon>
        <taxon>Basidiomycota</taxon>
        <taxon>Agaricomycotina</taxon>
        <taxon>Agaricomycetes</taxon>
        <taxon>Agaricomycetidae</taxon>
        <taxon>Agaricales</taxon>
        <taxon>Agaricineae</taxon>
        <taxon>Psathyrellaceae</taxon>
        <taxon>Coprinopsis</taxon>
    </lineage>
</organism>
<dbReference type="InterPro" id="IPR011989">
    <property type="entry name" value="ARM-like"/>
</dbReference>
<feature type="repeat" description="Pumilio" evidence="2">
    <location>
        <begin position="169"/>
        <end position="204"/>
    </location>
</feature>
<feature type="domain" description="PUM-HD" evidence="3">
    <location>
        <begin position="1"/>
        <end position="297"/>
    </location>
</feature>
<evidence type="ECO:0000313" key="4">
    <source>
        <dbReference type="EMBL" id="TFK18069.1"/>
    </source>
</evidence>
<dbReference type="InterPro" id="IPR001313">
    <property type="entry name" value="Pumilio_RNA-bd_rpt"/>
</dbReference>
<evidence type="ECO:0000256" key="1">
    <source>
        <dbReference type="ARBA" id="ARBA00022737"/>
    </source>
</evidence>
<dbReference type="SMART" id="SM00025">
    <property type="entry name" value="Pumilio"/>
    <property type="match status" value="6"/>
</dbReference>
<dbReference type="InterPro" id="IPR016024">
    <property type="entry name" value="ARM-type_fold"/>
</dbReference>
<dbReference type="SUPFAM" id="SSF48371">
    <property type="entry name" value="ARM repeat"/>
    <property type="match status" value="1"/>
</dbReference>
<dbReference type="PROSITE" id="PS50303">
    <property type="entry name" value="PUM_HD"/>
    <property type="match status" value="1"/>
</dbReference>
<proteinExistence type="predicted"/>
<evidence type="ECO:0000256" key="2">
    <source>
        <dbReference type="PROSITE-ProRule" id="PRU00317"/>
    </source>
</evidence>
<protein>
    <submittedName>
        <fullName evidence="4">ARM repeat-containing protein</fullName>
    </submittedName>
</protein>
<reference evidence="4 5" key="1">
    <citation type="journal article" date="2019" name="Nat. Ecol. Evol.">
        <title>Megaphylogeny resolves global patterns of mushroom evolution.</title>
        <authorList>
            <person name="Varga T."/>
            <person name="Krizsan K."/>
            <person name="Foldi C."/>
            <person name="Dima B."/>
            <person name="Sanchez-Garcia M."/>
            <person name="Sanchez-Ramirez S."/>
            <person name="Szollosi G.J."/>
            <person name="Szarkandi J.G."/>
            <person name="Papp V."/>
            <person name="Albert L."/>
            <person name="Andreopoulos W."/>
            <person name="Angelini C."/>
            <person name="Antonin V."/>
            <person name="Barry K.W."/>
            <person name="Bougher N.L."/>
            <person name="Buchanan P."/>
            <person name="Buyck B."/>
            <person name="Bense V."/>
            <person name="Catcheside P."/>
            <person name="Chovatia M."/>
            <person name="Cooper J."/>
            <person name="Damon W."/>
            <person name="Desjardin D."/>
            <person name="Finy P."/>
            <person name="Geml J."/>
            <person name="Haridas S."/>
            <person name="Hughes K."/>
            <person name="Justo A."/>
            <person name="Karasinski D."/>
            <person name="Kautmanova I."/>
            <person name="Kiss B."/>
            <person name="Kocsube S."/>
            <person name="Kotiranta H."/>
            <person name="LaButti K.M."/>
            <person name="Lechner B.E."/>
            <person name="Liimatainen K."/>
            <person name="Lipzen A."/>
            <person name="Lukacs Z."/>
            <person name="Mihaltcheva S."/>
            <person name="Morgado L.N."/>
            <person name="Niskanen T."/>
            <person name="Noordeloos M.E."/>
            <person name="Ohm R.A."/>
            <person name="Ortiz-Santana B."/>
            <person name="Ovrebo C."/>
            <person name="Racz N."/>
            <person name="Riley R."/>
            <person name="Savchenko A."/>
            <person name="Shiryaev A."/>
            <person name="Soop K."/>
            <person name="Spirin V."/>
            <person name="Szebenyi C."/>
            <person name="Tomsovsky M."/>
            <person name="Tulloss R.E."/>
            <person name="Uehling J."/>
            <person name="Grigoriev I.V."/>
            <person name="Vagvolgyi C."/>
            <person name="Papp T."/>
            <person name="Martin F.M."/>
            <person name="Miettinen O."/>
            <person name="Hibbett D.S."/>
            <person name="Nagy L.G."/>
        </authorList>
    </citation>
    <scope>NUCLEOTIDE SEQUENCE [LARGE SCALE GENOMIC DNA]</scope>
    <source>
        <strain evidence="4 5">CBS 121175</strain>
    </source>
</reference>
<keyword evidence="1" id="KW-0677">Repeat</keyword>
<evidence type="ECO:0000313" key="5">
    <source>
        <dbReference type="Proteomes" id="UP000307440"/>
    </source>
</evidence>
<dbReference type="Pfam" id="PF00806">
    <property type="entry name" value="PUF"/>
    <property type="match status" value="8"/>
</dbReference>
<dbReference type="GO" id="GO:0003729">
    <property type="term" value="F:mRNA binding"/>
    <property type="evidence" value="ECO:0007669"/>
    <property type="project" value="TreeGrafter"/>
</dbReference>
<dbReference type="InterPro" id="IPR033133">
    <property type="entry name" value="PUM-HD"/>
</dbReference>
<dbReference type="OrthoDB" id="668540at2759"/>
<dbReference type="Proteomes" id="UP000307440">
    <property type="component" value="Unassembled WGS sequence"/>
</dbReference>
<dbReference type="Gene3D" id="1.25.10.10">
    <property type="entry name" value="Leucine-rich Repeat Variant"/>
    <property type="match status" value="1"/>
</dbReference>
<sequence length="297" mass="33526">MIQDCIEAGTFEDLGIISEEVMSSDCLVAISSDDCGNFIVQKLLDKSSPGRRLECLSLLLAHILPLSTDFYGCRVIQKLIHILPADEQCKIVFQLVLEANVVDLATHESANYVMQKVIEVIPYQYLNFIVGFQGRVLDLSRDVNGSRVMQRCIRHLPIVWGRRKALVEELLPFAKVMIKDKLAKYVLQRLLECGGDDERRGLYQQMHGDFLEFSCHEHASTVCERALVYCDDDIRESLIEELMVSDGGRPVGLDRLMRDVYGSFVLNRAMEVAIGEQRSALRLAVGDLVERDANNSD</sequence>
<dbReference type="PROSITE" id="PS50302">
    <property type="entry name" value="PUM"/>
    <property type="match status" value="3"/>
</dbReference>
<dbReference type="AlphaFoldDB" id="A0A5C3KDC0"/>
<keyword evidence="5" id="KW-1185">Reference proteome</keyword>
<feature type="repeat" description="Pumilio" evidence="2">
    <location>
        <begin position="57"/>
        <end position="94"/>
    </location>
</feature>
<dbReference type="GO" id="GO:0010608">
    <property type="term" value="P:post-transcriptional regulation of gene expression"/>
    <property type="evidence" value="ECO:0007669"/>
    <property type="project" value="TreeGrafter"/>
</dbReference>
<dbReference type="EMBL" id="ML210435">
    <property type="protein sequence ID" value="TFK18069.1"/>
    <property type="molecule type" value="Genomic_DNA"/>
</dbReference>
<feature type="repeat" description="Pumilio" evidence="2">
    <location>
        <begin position="96"/>
        <end position="131"/>
    </location>
</feature>
<gene>
    <name evidence="4" type="ORF">FA15DRAFT_628319</name>
</gene>
<dbReference type="GO" id="GO:0005737">
    <property type="term" value="C:cytoplasm"/>
    <property type="evidence" value="ECO:0007669"/>
    <property type="project" value="TreeGrafter"/>
</dbReference>
<dbReference type="PANTHER" id="PTHR12537:SF12">
    <property type="entry name" value="MATERNAL PROTEIN PUMILIO"/>
    <property type="match status" value="1"/>
</dbReference>
<dbReference type="PANTHER" id="PTHR12537">
    <property type="entry name" value="RNA BINDING PROTEIN PUMILIO-RELATED"/>
    <property type="match status" value="1"/>
</dbReference>
<evidence type="ECO:0000259" key="3">
    <source>
        <dbReference type="PROSITE" id="PS50303"/>
    </source>
</evidence>